<dbReference type="Proteomes" id="UP001567538">
    <property type="component" value="Unassembled WGS sequence"/>
</dbReference>
<dbReference type="AlphaFoldDB" id="A0ABD1FWD3"/>
<reference evidence="3 4" key="1">
    <citation type="submission" date="2024-06" db="EMBL/GenBank/DDBJ databases">
        <title>A chromosome level genome sequence of Diviner's sage (Salvia divinorum).</title>
        <authorList>
            <person name="Ford S.A."/>
            <person name="Ro D.-K."/>
            <person name="Ness R.W."/>
            <person name="Phillips M.A."/>
        </authorList>
    </citation>
    <scope>NUCLEOTIDE SEQUENCE [LARGE SCALE GENOMIC DNA]</scope>
    <source>
        <strain evidence="3">SAF-2024a</strain>
        <tissue evidence="3">Leaf</tissue>
    </source>
</reference>
<dbReference type="EMBL" id="JBEAFC010000011">
    <property type="protein sequence ID" value="KAL1536161.1"/>
    <property type="molecule type" value="Genomic_DNA"/>
</dbReference>
<keyword evidence="4" id="KW-1185">Reference proteome</keyword>
<accession>A0ABD1FWD3</accession>
<name>A0ABD1FWD3_SALDI</name>
<evidence type="ECO:0000313" key="3">
    <source>
        <dbReference type="EMBL" id="KAL1536161.1"/>
    </source>
</evidence>
<sequence length="154" mass="16941">MVFSILGLLILCLSVYPKVKVLQEIEETDHYDYGITSLRSLKAFEWLSRDHYSSDDSPVSVVRIPGSDFPKSPTPALQASKETNKPPIGGSNKNKRPTSAPRRLCCAALSSPGVQNAFARSNYALKLINCSCILSSCLCCSITIKNCSFIFLFQ</sequence>
<comment type="caution">
    <text evidence="3">The sequence shown here is derived from an EMBL/GenBank/DDBJ whole genome shotgun (WGS) entry which is preliminary data.</text>
</comment>
<proteinExistence type="predicted"/>
<organism evidence="3 4">
    <name type="scientific">Salvia divinorum</name>
    <name type="common">Maria pastora</name>
    <name type="synonym">Diviner's sage</name>
    <dbReference type="NCBI Taxonomy" id="28513"/>
    <lineage>
        <taxon>Eukaryota</taxon>
        <taxon>Viridiplantae</taxon>
        <taxon>Streptophyta</taxon>
        <taxon>Embryophyta</taxon>
        <taxon>Tracheophyta</taxon>
        <taxon>Spermatophyta</taxon>
        <taxon>Magnoliopsida</taxon>
        <taxon>eudicotyledons</taxon>
        <taxon>Gunneridae</taxon>
        <taxon>Pentapetalae</taxon>
        <taxon>asterids</taxon>
        <taxon>lamiids</taxon>
        <taxon>Lamiales</taxon>
        <taxon>Lamiaceae</taxon>
        <taxon>Nepetoideae</taxon>
        <taxon>Mentheae</taxon>
        <taxon>Salviinae</taxon>
        <taxon>Salvia</taxon>
        <taxon>Salvia subgen. Calosphace</taxon>
    </lineage>
</organism>
<gene>
    <name evidence="3" type="ORF">AAHA92_28854</name>
</gene>
<feature type="chain" id="PRO_5044833929" evidence="2">
    <location>
        <begin position="18"/>
        <end position="154"/>
    </location>
</feature>
<evidence type="ECO:0000256" key="2">
    <source>
        <dbReference type="SAM" id="SignalP"/>
    </source>
</evidence>
<evidence type="ECO:0000313" key="4">
    <source>
        <dbReference type="Proteomes" id="UP001567538"/>
    </source>
</evidence>
<feature type="region of interest" description="Disordered" evidence="1">
    <location>
        <begin position="65"/>
        <end position="99"/>
    </location>
</feature>
<keyword evidence="2" id="KW-0732">Signal</keyword>
<feature type="signal peptide" evidence="2">
    <location>
        <begin position="1"/>
        <end position="17"/>
    </location>
</feature>
<protein>
    <submittedName>
        <fullName evidence="3">Uncharacterized protein</fullName>
    </submittedName>
</protein>
<evidence type="ECO:0000256" key="1">
    <source>
        <dbReference type="SAM" id="MobiDB-lite"/>
    </source>
</evidence>